<keyword evidence="12 15" id="KW-1133">Transmembrane helix</keyword>
<evidence type="ECO:0000256" key="3">
    <source>
        <dbReference type="ARBA" id="ARBA00010044"/>
    </source>
</evidence>
<dbReference type="Gene3D" id="1.20.58.760">
    <property type="entry name" value="Peptidase M41"/>
    <property type="match status" value="1"/>
</dbReference>
<comment type="similarity">
    <text evidence="3">In the C-terminal section; belongs to the peptidase M41 family.</text>
</comment>
<keyword evidence="9" id="KW-0378">Hydrolase</keyword>
<dbReference type="GO" id="GO:0005524">
    <property type="term" value="F:ATP binding"/>
    <property type="evidence" value="ECO:0007669"/>
    <property type="project" value="UniProtKB-KW"/>
</dbReference>
<proteinExistence type="inferred from homology"/>
<dbReference type="CDD" id="cd19501">
    <property type="entry name" value="RecA-like_FtsH"/>
    <property type="match status" value="1"/>
</dbReference>
<dbReference type="FunFam" id="1.10.8.60:FF:000001">
    <property type="entry name" value="ATP-dependent zinc metalloprotease FtsH"/>
    <property type="match status" value="1"/>
</dbReference>
<evidence type="ECO:0000256" key="5">
    <source>
        <dbReference type="ARBA" id="ARBA00022670"/>
    </source>
</evidence>
<dbReference type="Gene3D" id="3.30.720.210">
    <property type="match status" value="1"/>
</dbReference>
<comment type="cofactor">
    <cofactor evidence="1">
        <name>Zn(2+)</name>
        <dbReference type="ChEBI" id="CHEBI:29105"/>
    </cofactor>
</comment>
<dbReference type="Gene3D" id="1.10.8.60">
    <property type="match status" value="1"/>
</dbReference>
<dbReference type="SUPFAM" id="SSF52540">
    <property type="entry name" value="P-loop containing nucleoside triphosphate hydrolases"/>
    <property type="match status" value="1"/>
</dbReference>
<dbReference type="GO" id="GO:0046872">
    <property type="term" value="F:metal ion binding"/>
    <property type="evidence" value="ECO:0007669"/>
    <property type="project" value="UniProtKB-KW"/>
</dbReference>
<keyword evidence="7" id="KW-0479">Metal-binding</keyword>
<dbReference type="Pfam" id="PF01434">
    <property type="entry name" value="Peptidase_M41"/>
    <property type="match status" value="1"/>
</dbReference>
<comment type="caution">
    <text evidence="17">The sequence shown here is derived from an EMBL/GenBank/DDBJ whole genome shotgun (WGS) entry which is preliminary data.</text>
</comment>
<reference evidence="17 18" key="1">
    <citation type="journal article" date="2024" name="Nat. Commun.">
        <title>Phylogenomics reveals the evolutionary origins of lichenization in chlorophyte algae.</title>
        <authorList>
            <person name="Puginier C."/>
            <person name="Libourel C."/>
            <person name="Otte J."/>
            <person name="Skaloud P."/>
            <person name="Haon M."/>
            <person name="Grisel S."/>
            <person name="Petersen M."/>
            <person name="Berrin J.G."/>
            <person name="Delaux P.M."/>
            <person name="Dal Grande F."/>
            <person name="Keller J."/>
        </authorList>
    </citation>
    <scope>NUCLEOTIDE SEQUENCE [LARGE SCALE GENOMIC DNA]</scope>
    <source>
        <strain evidence="17 18">SAG 245.80</strain>
    </source>
</reference>
<evidence type="ECO:0000256" key="9">
    <source>
        <dbReference type="ARBA" id="ARBA00022801"/>
    </source>
</evidence>
<dbReference type="GO" id="GO:0016887">
    <property type="term" value="F:ATP hydrolysis activity"/>
    <property type="evidence" value="ECO:0007669"/>
    <property type="project" value="InterPro"/>
</dbReference>
<evidence type="ECO:0000256" key="15">
    <source>
        <dbReference type="SAM" id="Phobius"/>
    </source>
</evidence>
<keyword evidence="14 15" id="KW-0472">Membrane</keyword>
<keyword evidence="6 15" id="KW-0812">Transmembrane</keyword>
<evidence type="ECO:0000256" key="7">
    <source>
        <dbReference type="ARBA" id="ARBA00022723"/>
    </source>
</evidence>
<protein>
    <recommendedName>
        <fullName evidence="16">AAA+ ATPase domain-containing protein</fullName>
    </recommendedName>
</protein>
<evidence type="ECO:0000256" key="2">
    <source>
        <dbReference type="ARBA" id="ARBA00004370"/>
    </source>
</evidence>
<evidence type="ECO:0000313" key="17">
    <source>
        <dbReference type="EMBL" id="KAK9840743.1"/>
    </source>
</evidence>
<keyword evidence="8" id="KW-0547">Nucleotide-binding</keyword>
<dbReference type="PANTHER" id="PTHR23076:SF49">
    <property type="entry name" value="ATP-DEPENDENT ZINC METALLOPROTEASE FTSH 7, CHLOROPLASTIC"/>
    <property type="match status" value="1"/>
</dbReference>
<evidence type="ECO:0000256" key="1">
    <source>
        <dbReference type="ARBA" id="ARBA00001947"/>
    </source>
</evidence>
<evidence type="ECO:0000259" key="16">
    <source>
        <dbReference type="SMART" id="SM00382"/>
    </source>
</evidence>
<evidence type="ECO:0000256" key="6">
    <source>
        <dbReference type="ARBA" id="ARBA00022692"/>
    </source>
</evidence>
<accession>A0AAW1S3I0</accession>
<feature type="domain" description="AAA+ ATPase" evidence="16">
    <location>
        <begin position="161"/>
        <end position="304"/>
    </location>
</feature>
<evidence type="ECO:0000313" key="18">
    <source>
        <dbReference type="Proteomes" id="UP001445335"/>
    </source>
</evidence>
<dbReference type="InterPro" id="IPR003593">
    <property type="entry name" value="AAA+_ATPase"/>
</dbReference>
<dbReference type="Proteomes" id="UP001445335">
    <property type="component" value="Unassembled WGS sequence"/>
</dbReference>
<dbReference type="FunFam" id="3.40.50.300:FF:000001">
    <property type="entry name" value="ATP-dependent zinc metalloprotease FtsH"/>
    <property type="match status" value="1"/>
</dbReference>
<dbReference type="GO" id="GO:0010304">
    <property type="term" value="P:PSII associated light-harvesting complex II catabolic process"/>
    <property type="evidence" value="ECO:0007669"/>
    <property type="project" value="UniProtKB-ARBA"/>
</dbReference>
<keyword evidence="10" id="KW-0862">Zinc</keyword>
<organism evidence="17 18">
    <name type="scientific">Elliptochloris bilobata</name>
    <dbReference type="NCBI Taxonomy" id="381761"/>
    <lineage>
        <taxon>Eukaryota</taxon>
        <taxon>Viridiplantae</taxon>
        <taxon>Chlorophyta</taxon>
        <taxon>core chlorophytes</taxon>
        <taxon>Trebouxiophyceae</taxon>
        <taxon>Trebouxiophyceae incertae sedis</taxon>
        <taxon>Elliptochloris clade</taxon>
        <taxon>Elliptochloris</taxon>
    </lineage>
</organism>
<dbReference type="GO" id="GO:0004222">
    <property type="term" value="F:metalloendopeptidase activity"/>
    <property type="evidence" value="ECO:0007669"/>
    <property type="project" value="InterPro"/>
</dbReference>
<dbReference type="Pfam" id="PF00004">
    <property type="entry name" value="AAA"/>
    <property type="match status" value="1"/>
</dbReference>
<keyword evidence="5" id="KW-0645">Protease</keyword>
<dbReference type="GO" id="GO:0009535">
    <property type="term" value="C:chloroplast thylakoid membrane"/>
    <property type="evidence" value="ECO:0007669"/>
    <property type="project" value="TreeGrafter"/>
</dbReference>
<evidence type="ECO:0000256" key="14">
    <source>
        <dbReference type="ARBA" id="ARBA00023136"/>
    </source>
</evidence>
<sequence length="538" mass="57229">MEVNFSEFVRRVRRNEVAAVLVDDRQLSFSARQGSSLLPAAAEGAKDMRVNFRTVRPADYSTPYETLLKNQVPFAAVDKGQNRLLNIMVYVMYFGLLLSVLTRLPLKLPQRGAGRRHGGSAPVAAVTFDDVAGVDEAKEELAEVVELLKAPEKFTRLGARAPSGVLLVGPPGTGKTLLARAVAGEADVPFFSISASEFVELYVGMGASRVRELFASARKVAPAIVFIDEVDAVAKGRDTRLRSVGNDEREQTLNQLLTELDGFDSGAAAAPIICIAATNRPDVLDAALLRPGRFDRRVSVERPDRRGREQILRVHAARRALPLATDVALGDVARMTTGFTGADLANLVNEAALLAGRGDKGEVGAAEFDQAILRTVAGVERKSAVLSAEEKGVIARHEAGHAAVSTAVSRVLPRSSPVEKLSIVPRCGGALGFTYVPETGDGDRALMFASEIRGRLVTLMGGRAAEMLTCAQVSTGAVDDIRRASDLAFRAVAEYGLSTAIGPVSLAAMAPNDDGALMLRDTGNLARAVEGEARQHPA</sequence>
<dbReference type="InterPro" id="IPR037219">
    <property type="entry name" value="Peptidase_M41-like"/>
</dbReference>
<dbReference type="EMBL" id="JALJOU010000012">
    <property type="protein sequence ID" value="KAK9840743.1"/>
    <property type="molecule type" value="Genomic_DNA"/>
</dbReference>
<dbReference type="AlphaFoldDB" id="A0AAW1S3I0"/>
<dbReference type="InterPro" id="IPR027417">
    <property type="entry name" value="P-loop_NTPase"/>
</dbReference>
<evidence type="ECO:0000256" key="13">
    <source>
        <dbReference type="ARBA" id="ARBA00023049"/>
    </source>
</evidence>
<dbReference type="SMART" id="SM00382">
    <property type="entry name" value="AAA"/>
    <property type="match status" value="1"/>
</dbReference>
<keyword evidence="11" id="KW-0067">ATP-binding</keyword>
<evidence type="ECO:0000256" key="4">
    <source>
        <dbReference type="ARBA" id="ARBA00010550"/>
    </source>
</evidence>
<evidence type="ECO:0000256" key="8">
    <source>
        <dbReference type="ARBA" id="ARBA00022741"/>
    </source>
</evidence>
<dbReference type="InterPro" id="IPR000642">
    <property type="entry name" value="Peptidase_M41"/>
</dbReference>
<name>A0AAW1S3I0_9CHLO</name>
<evidence type="ECO:0000256" key="10">
    <source>
        <dbReference type="ARBA" id="ARBA00022833"/>
    </source>
</evidence>
<dbReference type="GO" id="GO:0006508">
    <property type="term" value="P:proteolysis"/>
    <property type="evidence" value="ECO:0007669"/>
    <property type="project" value="UniProtKB-KW"/>
</dbReference>
<comment type="subcellular location">
    <subcellularLocation>
        <location evidence="2">Membrane</location>
    </subcellularLocation>
</comment>
<evidence type="ECO:0000256" key="11">
    <source>
        <dbReference type="ARBA" id="ARBA00022840"/>
    </source>
</evidence>
<dbReference type="GO" id="GO:0004176">
    <property type="term" value="F:ATP-dependent peptidase activity"/>
    <property type="evidence" value="ECO:0007669"/>
    <property type="project" value="InterPro"/>
</dbReference>
<dbReference type="SUPFAM" id="SSF140990">
    <property type="entry name" value="FtsH protease domain-like"/>
    <property type="match status" value="1"/>
</dbReference>
<dbReference type="PANTHER" id="PTHR23076">
    <property type="entry name" value="METALLOPROTEASE M41 FTSH"/>
    <property type="match status" value="1"/>
</dbReference>
<dbReference type="Gene3D" id="3.40.50.300">
    <property type="entry name" value="P-loop containing nucleotide triphosphate hydrolases"/>
    <property type="match status" value="1"/>
</dbReference>
<gene>
    <name evidence="17" type="ORF">WJX81_001655</name>
</gene>
<dbReference type="InterPro" id="IPR003959">
    <property type="entry name" value="ATPase_AAA_core"/>
</dbReference>
<keyword evidence="13" id="KW-0482">Metalloprotease</keyword>
<dbReference type="Pfam" id="PF17862">
    <property type="entry name" value="AAA_lid_3"/>
    <property type="match status" value="1"/>
</dbReference>
<comment type="similarity">
    <text evidence="4">In the N-terminal section; belongs to the AAA ATPase family.</text>
</comment>
<feature type="transmembrane region" description="Helical" evidence="15">
    <location>
        <begin position="87"/>
        <end position="106"/>
    </location>
</feature>
<dbReference type="InterPro" id="IPR041569">
    <property type="entry name" value="AAA_lid_3"/>
</dbReference>
<evidence type="ECO:0000256" key="12">
    <source>
        <dbReference type="ARBA" id="ARBA00022989"/>
    </source>
</evidence>
<keyword evidence="18" id="KW-1185">Reference proteome</keyword>